<feature type="region of interest" description="Disordered" evidence="2">
    <location>
        <begin position="1"/>
        <end position="53"/>
    </location>
</feature>
<dbReference type="AlphaFoldDB" id="A0A915D3M3"/>
<evidence type="ECO:0000313" key="4">
    <source>
        <dbReference type="WBParaSite" id="jg15027"/>
    </source>
</evidence>
<keyword evidence="1" id="KW-0175">Coiled coil</keyword>
<protein>
    <submittedName>
        <fullName evidence="4">Uncharacterized protein</fullName>
    </submittedName>
</protein>
<reference evidence="4" key="1">
    <citation type="submission" date="2022-11" db="UniProtKB">
        <authorList>
            <consortium name="WormBaseParasite"/>
        </authorList>
    </citation>
    <scope>IDENTIFICATION</scope>
</reference>
<feature type="region of interest" description="Disordered" evidence="2">
    <location>
        <begin position="113"/>
        <end position="137"/>
    </location>
</feature>
<feature type="compositionally biased region" description="Basic and acidic residues" evidence="2">
    <location>
        <begin position="22"/>
        <end position="31"/>
    </location>
</feature>
<dbReference type="WBParaSite" id="jg15027">
    <property type="protein sequence ID" value="jg15027"/>
    <property type="gene ID" value="jg15027"/>
</dbReference>
<keyword evidence="3" id="KW-1185">Reference proteome</keyword>
<proteinExistence type="predicted"/>
<accession>A0A915D3M3</accession>
<organism evidence="3 4">
    <name type="scientific">Ditylenchus dipsaci</name>
    <dbReference type="NCBI Taxonomy" id="166011"/>
    <lineage>
        <taxon>Eukaryota</taxon>
        <taxon>Metazoa</taxon>
        <taxon>Ecdysozoa</taxon>
        <taxon>Nematoda</taxon>
        <taxon>Chromadorea</taxon>
        <taxon>Rhabditida</taxon>
        <taxon>Tylenchina</taxon>
        <taxon>Tylenchomorpha</taxon>
        <taxon>Sphaerularioidea</taxon>
        <taxon>Anguinidae</taxon>
        <taxon>Anguininae</taxon>
        <taxon>Ditylenchus</taxon>
    </lineage>
</organism>
<dbReference type="Pfam" id="PF06918">
    <property type="entry name" value="DUF1280"/>
    <property type="match status" value="1"/>
</dbReference>
<dbReference type="InterPro" id="IPR009689">
    <property type="entry name" value="DUF1280"/>
</dbReference>
<feature type="compositionally biased region" description="Basic and acidic residues" evidence="2">
    <location>
        <begin position="115"/>
        <end position="137"/>
    </location>
</feature>
<dbReference type="Proteomes" id="UP000887574">
    <property type="component" value="Unplaced"/>
</dbReference>
<sequence>MIPASSVEEARRYSVNSKGRRGSKEEIEVKKRVPTTKRFSRRDDFKLPPISGETTRSSMTRLVTKTGTLATKIASRRAVGGIPSHPIHRQHTSDSLNDAERMMKSARSQIAHAQDSMEDKVHSGCLTDREPWDSSPVREGEIERIPLDWNMPSGSRHTPMTTITAKAWRAKEAEKKQQNLEKLRLANAARAANRPPPSPKPPTLRERAELAENGLLKKDDVISDIQHQLMKCQASNQEKSTLMLEKEEQLRQLHERLNQINGELHEKDNMIEGLKKLLAESELTISQCRIDAIEKQRSIDTLNKLSAEKQEVINQLRKTSTISSRPVSMKPYCELTNQGKDARVTKMVEAGFQESDKVTMEDLADVNHRFFQYFNIEQPKKEQTPIRFTDRTPSKDLIDPLLDLKLMTKWKMSWKQRELMKSDLINVLKKDFLAPNHQVRKLIKSLCEKAVYVNKTEQLDSTKEGVKVFSNATLRLCTNIKEFVEMRLNRLMRNGKLLLDGPFNGKIWLALTGDKGNEVTKLGLIIGNVALSNAVNNMMFIGLFPGDESANNLQIAFKTIMPQIENLREVQIGGRNYEVMCFVVADMKFLCTIYGHMGASSSFNCLLCKISKDDLSKGRVIHSELRTLEDIKARRLDNREGVGVAEEWIGVSGE</sequence>
<evidence type="ECO:0000313" key="3">
    <source>
        <dbReference type="Proteomes" id="UP000887574"/>
    </source>
</evidence>
<dbReference type="PANTHER" id="PTHR31424">
    <property type="entry name" value="PROTEIN CBG23806"/>
    <property type="match status" value="1"/>
</dbReference>
<evidence type="ECO:0000256" key="1">
    <source>
        <dbReference type="SAM" id="Coils"/>
    </source>
</evidence>
<name>A0A915D3M3_9BILA</name>
<feature type="coiled-coil region" evidence="1">
    <location>
        <begin position="236"/>
        <end position="270"/>
    </location>
</feature>
<evidence type="ECO:0000256" key="2">
    <source>
        <dbReference type="SAM" id="MobiDB-lite"/>
    </source>
</evidence>
<dbReference type="PANTHER" id="PTHR31424:SF3">
    <property type="entry name" value="RING-TYPE DOMAIN-CONTAINING PROTEIN"/>
    <property type="match status" value="1"/>
</dbReference>